<dbReference type="PROSITE" id="PS50893">
    <property type="entry name" value="ABC_TRANSPORTER_2"/>
    <property type="match status" value="1"/>
</dbReference>
<dbReference type="GO" id="GO:0016887">
    <property type="term" value="F:ATP hydrolysis activity"/>
    <property type="evidence" value="ECO:0007669"/>
    <property type="project" value="InterPro"/>
</dbReference>
<dbReference type="AlphaFoldDB" id="A0A1I1L6T8"/>
<dbReference type="GO" id="GO:0005524">
    <property type="term" value="F:ATP binding"/>
    <property type="evidence" value="ECO:0007669"/>
    <property type="project" value="UniProtKB-KW"/>
</dbReference>
<organism evidence="6 7">
    <name type="scientific">Zunongwangia mangrovi</name>
    <dbReference type="NCBI Taxonomy" id="1334022"/>
    <lineage>
        <taxon>Bacteria</taxon>
        <taxon>Pseudomonadati</taxon>
        <taxon>Bacteroidota</taxon>
        <taxon>Flavobacteriia</taxon>
        <taxon>Flavobacteriales</taxon>
        <taxon>Flavobacteriaceae</taxon>
        <taxon>Zunongwangia</taxon>
    </lineage>
</organism>
<dbReference type="InterPro" id="IPR003439">
    <property type="entry name" value="ABC_transporter-like_ATP-bd"/>
</dbReference>
<reference evidence="7" key="1">
    <citation type="submission" date="2016-10" db="EMBL/GenBank/DDBJ databases">
        <authorList>
            <person name="Varghese N."/>
            <person name="Submissions S."/>
        </authorList>
    </citation>
    <scope>NUCLEOTIDE SEQUENCE [LARGE SCALE GENOMIC DNA]</scope>
    <source>
        <strain evidence="7">DSM 24499</strain>
    </source>
</reference>
<sequence length="286" mass="31879">MILKANNLTKSYKSGKAVDHISMQLKAGKIYGLLGKNGAGKTTLFKILCNLVTPDSGTLKIHSEKRKFIGAIIENPGLYGYLNAYENLKIFAEIQDAPRDRKSLQEYLKNVGLPLERKDAVRNFSMGMKQRLAIAIALLNDPEIIILDEPFSGLDPTGVSALIQLIKSLAVQNKSILISSHLMTELQNCCDYLYVIDSGKLVNKGETNTLFQRCISRFTIKGNRIGKVKNEFPNIIYAEDHRIDIQCNSTEISNVLEKLVQKGYKITSCVPQLTLNELLSPLPHDV</sequence>
<dbReference type="OrthoDB" id="9801987at2"/>
<dbReference type="PANTHER" id="PTHR43335:SF4">
    <property type="entry name" value="ABC TRANSPORTER, ATP-BINDING PROTEIN"/>
    <property type="match status" value="1"/>
</dbReference>
<proteinExistence type="inferred from homology"/>
<dbReference type="STRING" id="1334022.SAMN04487907_10781"/>
<evidence type="ECO:0000256" key="1">
    <source>
        <dbReference type="ARBA" id="ARBA00005417"/>
    </source>
</evidence>
<name>A0A1I1L6T8_9FLAO</name>
<dbReference type="PANTHER" id="PTHR43335">
    <property type="entry name" value="ABC TRANSPORTER, ATP-BINDING PROTEIN"/>
    <property type="match status" value="1"/>
</dbReference>
<keyword evidence="2" id="KW-0813">Transport</keyword>
<dbReference type="SUPFAM" id="SSF52540">
    <property type="entry name" value="P-loop containing nucleoside triphosphate hydrolases"/>
    <property type="match status" value="1"/>
</dbReference>
<protein>
    <submittedName>
        <fullName evidence="6">ABC-2 type transport system ATP-binding protein</fullName>
    </submittedName>
</protein>
<accession>A0A1I1L6T8</accession>
<dbReference type="SMART" id="SM00382">
    <property type="entry name" value="AAA"/>
    <property type="match status" value="1"/>
</dbReference>
<evidence type="ECO:0000256" key="4">
    <source>
        <dbReference type="ARBA" id="ARBA00022840"/>
    </source>
</evidence>
<evidence type="ECO:0000313" key="6">
    <source>
        <dbReference type="EMBL" id="SFC68774.1"/>
    </source>
</evidence>
<evidence type="ECO:0000256" key="3">
    <source>
        <dbReference type="ARBA" id="ARBA00022741"/>
    </source>
</evidence>
<keyword evidence="3" id="KW-0547">Nucleotide-binding</keyword>
<feature type="domain" description="ABC transporter" evidence="5">
    <location>
        <begin position="3"/>
        <end position="223"/>
    </location>
</feature>
<evidence type="ECO:0000256" key="2">
    <source>
        <dbReference type="ARBA" id="ARBA00022448"/>
    </source>
</evidence>
<comment type="similarity">
    <text evidence="1">Belongs to the ABC transporter superfamily.</text>
</comment>
<dbReference type="InterPro" id="IPR027417">
    <property type="entry name" value="P-loop_NTPase"/>
</dbReference>
<evidence type="ECO:0000313" key="7">
    <source>
        <dbReference type="Proteomes" id="UP000199438"/>
    </source>
</evidence>
<dbReference type="RefSeq" id="WP_092543803.1">
    <property type="nucleotide sequence ID" value="NZ_FOKV01000007.1"/>
</dbReference>
<dbReference type="InterPro" id="IPR003593">
    <property type="entry name" value="AAA+_ATPase"/>
</dbReference>
<gene>
    <name evidence="6" type="ORF">SAMN04487907_10781</name>
</gene>
<keyword evidence="4 6" id="KW-0067">ATP-binding</keyword>
<dbReference type="Proteomes" id="UP000199438">
    <property type="component" value="Unassembled WGS sequence"/>
</dbReference>
<keyword evidence="7" id="KW-1185">Reference proteome</keyword>
<dbReference type="Gene3D" id="3.40.50.300">
    <property type="entry name" value="P-loop containing nucleotide triphosphate hydrolases"/>
    <property type="match status" value="1"/>
</dbReference>
<dbReference type="Pfam" id="PF00005">
    <property type="entry name" value="ABC_tran"/>
    <property type="match status" value="1"/>
</dbReference>
<evidence type="ECO:0000259" key="5">
    <source>
        <dbReference type="PROSITE" id="PS50893"/>
    </source>
</evidence>
<dbReference type="EMBL" id="FOKV01000007">
    <property type="protein sequence ID" value="SFC68774.1"/>
    <property type="molecule type" value="Genomic_DNA"/>
</dbReference>